<dbReference type="SMART" id="SM00331">
    <property type="entry name" value="PP2C_SIG"/>
    <property type="match status" value="1"/>
</dbReference>
<protein>
    <submittedName>
        <fullName evidence="4">SpoIIE family protein phosphatase</fullName>
    </submittedName>
</protein>
<dbReference type="PROSITE" id="PS50112">
    <property type="entry name" value="PAS"/>
    <property type="match status" value="1"/>
</dbReference>
<dbReference type="RefSeq" id="WP_227568580.1">
    <property type="nucleotide sequence ID" value="NZ_CP101988.1"/>
</dbReference>
<dbReference type="Pfam" id="PF07228">
    <property type="entry name" value="SpoIIE"/>
    <property type="match status" value="1"/>
</dbReference>
<dbReference type="InterPro" id="IPR029016">
    <property type="entry name" value="GAF-like_dom_sf"/>
</dbReference>
<evidence type="ECO:0000259" key="2">
    <source>
        <dbReference type="PROSITE" id="PS50112"/>
    </source>
</evidence>
<proteinExistence type="predicted"/>
<dbReference type="SUPFAM" id="SSF55785">
    <property type="entry name" value="PYP-like sensor domain (PAS domain)"/>
    <property type="match status" value="1"/>
</dbReference>
<feature type="domain" description="PAS" evidence="2">
    <location>
        <begin position="52"/>
        <end position="103"/>
    </location>
</feature>
<evidence type="ECO:0000259" key="3">
    <source>
        <dbReference type="PROSITE" id="PS50113"/>
    </source>
</evidence>
<dbReference type="InterPro" id="IPR003018">
    <property type="entry name" value="GAF"/>
</dbReference>
<dbReference type="CDD" id="cd00130">
    <property type="entry name" value="PAS"/>
    <property type="match status" value="1"/>
</dbReference>
<dbReference type="Gene3D" id="3.60.40.10">
    <property type="entry name" value="PPM-type phosphatase domain"/>
    <property type="match status" value="1"/>
</dbReference>
<evidence type="ECO:0000313" key="5">
    <source>
        <dbReference type="Proteomes" id="UP001316189"/>
    </source>
</evidence>
<dbReference type="PROSITE" id="PS50113">
    <property type="entry name" value="PAC"/>
    <property type="match status" value="1"/>
</dbReference>
<dbReference type="InterPro" id="IPR000700">
    <property type="entry name" value="PAS-assoc_C"/>
</dbReference>
<dbReference type="InterPro" id="IPR001932">
    <property type="entry name" value="PPM-type_phosphatase-like_dom"/>
</dbReference>
<dbReference type="Pfam" id="PF01590">
    <property type="entry name" value="GAF"/>
    <property type="match status" value="1"/>
</dbReference>
<dbReference type="SUPFAM" id="SSF55781">
    <property type="entry name" value="GAF domain-like"/>
    <property type="match status" value="1"/>
</dbReference>
<dbReference type="SMART" id="SM00065">
    <property type="entry name" value="GAF"/>
    <property type="match status" value="1"/>
</dbReference>
<dbReference type="InterPro" id="IPR001610">
    <property type="entry name" value="PAC"/>
</dbReference>
<evidence type="ECO:0000313" key="4">
    <source>
        <dbReference type="EMBL" id="UUI75342.1"/>
    </source>
</evidence>
<dbReference type="Gene3D" id="3.30.450.20">
    <property type="entry name" value="PAS domain"/>
    <property type="match status" value="1"/>
</dbReference>
<dbReference type="Proteomes" id="UP001316189">
    <property type="component" value="Chromosome"/>
</dbReference>
<evidence type="ECO:0000256" key="1">
    <source>
        <dbReference type="ARBA" id="ARBA00022801"/>
    </source>
</evidence>
<sequence length="599" mass="64423">MSELSSEVLRTALAGVPGGPRGILPLPDVTGDLHARAVIASDLSFTISDPHSADDPIIWVNPAFERVTGYSATDMVGRNCRVLQGPRTDRTVVARIHEALQQGHTVADTLLNYRKDGSPFWNQVVISPVYDADGRLTHHVGIQADVTARVEQERAREAALGEAQAARARLHLLAQVSEELARRLDYDDALVALAEIAVSRLATWGFVVITNERGRLERLHVAARHPVRAQDAHDLEQGDPSWLMRSAVFELARTDDRRFDAQPFAIDVEALASQVPGHRLELLRRLGLGSALAVPLRARDGFIGALCLMHDALDGFTAEDVVTAAHVGQRAALALDNVRLYLRERSAALTLQHSLLPDVPTVPGLDVAASYLPALHRAEVGGDWFDVLPLPDGAIGLAVGDVVGHDLGAAASMGQLRSVLRSHAWSGARAGRVIAHLDELVRGLGMADLATCVYLRLEPSGASDPTADRLTYSRAGHPPPLIRLPGGEVRPLDQALTTPVGVVNPRSPDPQAEVELPRGAMLVVYTDGLIERRDRSLKDGIDDLVRALAAVSDDACAADVRDQLVGRFVGAEQEDDVCVLVVRRPVGVSPEPPDGPPTR</sequence>
<dbReference type="NCBIfam" id="TIGR00229">
    <property type="entry name" value="sensory_box"/>
    <property type="match status" value="1"/>
</dbReference>
<gene>
    <name evidence="4" type="ORF">NP064_16525</name>
</gene>
<dbReference type="SMART" id="SM00086">
    <property type="entry name" value="PAC"/>
    <property type="match status" value="1"/>
</dbReference>
<keyword evidence="5" id="KW-1185">Reference proteome</keyword>
<organism evidence="4 5">
    <name type="scientific">Cellulomonas chengniuliangii</name>
    <dbReference type="NCBI Taxonomy" id="2968084"/>
    <lineage>
        <taxon>Bacteria</taxon>
        <taxon>Bacillati</taxon>
        <taxon>Actinomycetota</taxon>
        <taxon>Actinomycetes</taxon>
        <taxon>Micrococcales</taxon>
        <taxon>Cellulomonadaceae</taxon>
        <taxon>Cellulomonas</taxon>
    </lineage>
</organism>
<dbReference type="PANTHER" id="PTHR43156:SF2">
    <property type="entry name" value="STAGE II SPORULATION PROTEIN E"/>
    <property type="match status" value="1"/>
</dbReference>
<accession>A0ABY5KXW7</accession>
<dbReference type="Gene3D" id="3.30.450.40">
    <property type="match status" value="1"/>
</dbReference>
<keyword evidence="1" id="KW-0378">Hydrolase</keyword>
<dbReference type="InterPro" id="IPR052016">
    <property type="entry name" value="Bact_Sigma-Reg"/>
</dbReference>
<dbReference type="PANTHER" id="PTHR43156">
    <property type="entry name" value="STAGE II SPORULATION PROTEIN E-RELATED"/>
    <property type="match status" value="1"/>
</dbReference>
<feature type="domain" description="PAC" evidence="3">
    <location>
        <begin position="104"/>
        <end position="158"/>
    </location>
</feature>
<dbReference type="EMBL" id="CP101988">
    <property type="protein sequence ID" value="UUI75342.1"/>
    <property type="molecule type" value="Genomic_DNA"/>
</dbReference>
<name>A0ABY5KXW7_9CELL</name>
<dbReference type="InterPro" id="IPR000014">
    <property type="entry name" value="PAS"/>
</dbReference>
<dbReference type="Pfam" id="PF13426">
    <property type="entry name" value="PAS_9"/>
    <property type="match status" value="1"/>
</dbReference>
<reference evidence="4 5" key="1">
    <citation type="submission" date="2022-07" db="EMBL/GenBank/DDBJ databases">
        <title>Novel species in genus cellulomonas.</title>
        <authorList>
            <person name="Ye L."/>
        </authorList>
    </citation>
    <scope>NUCLEOTIDE SEQUENCE [LARGE SCALE GENOMIC DNA]</scope>
    <source>
        <strain evidence="5">zg-Y338</strain>
    </source>
</reference>
<dbReference type="InterPro" id="IPR035965">
    <property type="entry name" value="PAS-like_dom_sf"/>
</dbReference>
<dbReference type="InterPro" id="IPR036457">
    <property type="entry name" value="PPM-type-like_dom_sf"/>
</dbReference>